<name>A0AAE3SFH6_9BACT</name>
<dbReference type="NCBIfam" id="TIGR04183">
    <property type="entry name" value="Por_Secre_tail"/>
    <property type="match status" value="1"/>
</dbReference>
<reference evidence="3" key="1">
    <citation type="submission" date="2022-10" db="EMBL/GenBank/DDBJ databases">
        <authorList>
            <person name="Yu W.X."/>
        </authorList>
    </citation>
    <scope>NUCLEOTIDE SEQUENCE</scope>
    <source>
        <strain evidence="3">AAT</strain>
    </source>
</reference>
<keyword evidence="4" id="KW-1185">Reference proteome</keyword>
<dbReference type="AlphaFoldDB" id="A0AAE3SFH6"/>
<protein>
    <submittedName>
        <fullName evidence="3">T9SS type A sorting domain-containing protein</fullName>
    </submittedName>
</protein>
<feature type="chain" id="PRO_5042151483" evidence="1">
    <location>
        <begin position="20"/>
        <end position="448"/>
    </location>
</feature>
<feature type="domain" description="Secretion system C-terminal sorting" evidence="2">
    <location>
        <begin position="377"/>
        <end position="444"/>
    </location>
</feature>
<accession>A0AAE3SFH6</accession>
<dbReference type="Pfam" id="PF18962">
    <property type="entry name" value="Por_Secre_tail"/>
    <property type="match status" value="1"/>
</dbReference>
<dbReference type="EMBL" id="JAPDPJ010000024">
    <property type="protein sequence ID" value="MCW3787097.1"/>
    <property type="molecule type" value="Genomic_DNA"/>
</dbReference>
<dbReference type="Gene3D" id="2.40.128.720">
    <property type="match status" value="1"/>
</dbReference>
<comment type="caution">
    <text evidence="3">The sequence shown here is derived from an EMBL/GenBank/DDBJ whole genome shotgun (WGS) entry which is preliminary data.</text>
</comment>
<dbReference type="InterPro" id="IPR026444">
    <property type="entry name" value="Secre_tail"/>
</dbReference>
<dbReference type="Proteomes" id="UP001209229">
    <property type="component" value="Unassembled WGS sequence"/>
</dbReference>
<keyword evidence="1" id="KW-0732">Signal</keyword>
<gene>
    <name evidence="3" type="ORF">OM075_11495</name>
</gene>
<evidence type="ECO:0000313" key="3">
    <source>
        <dbReference type="EMBL" id="MCW3787097.1"/>
    </source>
</evidence>
<evidence type="ECO:0000313" key="4">
    <source>
        <dbReference type="Proteomes" id="UP001209229"/>
    </source>
</evidence>
<evidence type="ECO:0000256" key="1">
    <source>
        <dbReference type="SAM" id="SignalP"/>
    </source>
</evidence>
<organism evidence="3 4">
    <name type="scientific">Plebeiibacterium sediminum</name>
    <dbReference type="NCBI Taxonomy" id="2992112"/>
    <lineage>
        <taxon>Bacteria</taxon>
        <taxon>Pseudomonadati</taxon>
        <taxon>Bacteroidota</taxon>
        <taxon>Bacteroidia</taxon>
        <taxon>Marinilabiliales</taxon>
        <taxon>Marinilabiliaceae</taxon>
        <taxon>Plebeiibacterium</taxon>
    </lineage>
</organism>
<evidence type="ECO:0000259" key="2">
    <source>
        <dbReference type="Pfam" id="PF18962"/>
    </source>
</evidence>
<proteinExistence type="predicted"/>
<sequence>MKQTFTLLGFLLLSITFCAGQSNLKRSNKKKSFHELLQSAQSQFKALNTIAISKTSSNLKTASSYSYSLDGYTYSFWYNDSWVVGETYEFTYNSDDLLSTVILYEENSDDKYLSTYTYDDNGNISALLRFSWNETENDWYSDAWYRELYTYDTDGNLTQSISSERVNGNWSDLYKVETTYNDYGYDTRKEYEYNSNTSGWDNLIIAERTYDAQGFVTLLTISERDDVNSEWGTMYGVINSTDSENHILSYSAYDGDPDDSNSSIGEKGIFTFVNGNISNVEYQIEDESGNWYTYDKVEYTYDTNYTISDILMPFISNTCFMQEGEINSEFNNKILTYTQYDIDNSSQLFANEKLTYNYTDLSNPLGIDDAETIEVKLYPNPAYNVVSFSFSAANNKASIQIFDMLGKVVLEKEISNEQPINIESLNSGIYLYNIVVDGQTQSGKLYKK</sequence>
<feature type="signal peptide" evidence="1">
    <location>
        <begin position="1"/>
        <end position="19"/>
    </location>
</feature>
<dbReference type="RefSeq" id="WP_301190662.1">
    <property type="nucleotide sequence ID" value="NZ_JAPDPJ010000024.1"/>
</dbReference>